<dbReference type="STRING" id="698762.SAMN00808754_2522"/>
<dbReference type="GO" id="GO:0000160">
    <property type="term" value="P:phosphorelay signal transduction system"/>
    <property type="evidence" value="ECO:0007669"/>
    <property type="project" value="InterPro"/>
</dbReference>
<dbReference type="AlphaFoldDB" id="A0A1W1VZE8"/>
<comment type="function">
    <text evidence="7">May play the central regulatory role in sporulation. It may be an element of the effector pathway responsible for the activation of sporulation genes in response to nutritional stress. Spo0A may act in concert with spo0H (a sigma factor) to control the expression of some genes that are critical to the sporulation process.</text>
</comment>
<evidence type="ECO:0000259" key="9">
    <source>
        <dbReference type="PROSITE" id="PS50045"/>
    </source>
</evidence>
<dbReference type="Proteomes" id="UP000192569">
    <property type="component" value="Chromosome I"/>
</dbReference>
<evidence type="ECO:0000313" key="12">
    <source>
        <dbReference type="Proteomes" id="UP000192569"/>
    </source>
</evidence>
<dbReference type="Pfam" id="PF00158">
    <property type="entry name" value="Sigma54_activat"/>
    <property type="match status" value="1"/>
</dbReference>
<protein>
    <recommendedName>
        <fullName evidence="1">Stage 0 sporulation protein A homolog</fullName>
    </recommendedName>
</protein>
<evidence type="ECO:0000256" key="7">
    <source>
        <dbReference type="ARBA" id="ARBA00024867"/>
    </source>
</evidence>
<evidence type="ECO:0000259" key="10">
    <source>
        <dbReference type="PROSITE" id="PS50110"/>
    </source>
</evidence>
<dbReference type="InterPro" id="IPR027417">
    <property type="entry name" value="P-loop_NTPase"/>
</dbReference>
<keyword evidence="6" id="KW-0804">Transcription</keyword>
<dbReference type="SUPFAM" id="SSF52172">
    <property type="entry name" value="CheY-like"/>
    <property type="match status" value="1"/>
</dbReference>
<dbReference type="Pfam" id="PF00072">
    <property type="entry name" value="Response_reg"/>
    <property type="match status" value="1"/>
</dbReference>
<dbReference type="FunFam" id="3.40.50.300:FF:000006">
    <property type="entry name" value="DNA-binding transcriptional regulator NtrC"/>
    <property type="match status" value="1"/>
</dbReference>
<keyword evidence="8" id="KW-0597">Phosphoprotein</keyword>
<reference evidence="11 12" key="1">
    <citation type="submission" date="2017-04" db="EMBL/GenBank/DDBJ databases">
        <authorList>
            <person name="Afonso C.L."/>
            <person name="Miller P.J."/>
            <person name="Scott M.A."/>
            <person name="Spackman E."/>
            <person name="Goraichik I."/>
            <person name="Dimitrov K.M."/>
            <person name="Suarez D.L."/>
            <person name="Swayne D.E."/>
        </authorList>
    </citation>
    <scope>NUCLEOTIDE SEQUENCE [LARGE SCALE GENOMIC DNA]</scope>
    <source>
        <strain evidence="11 12">ToBE</strain>
    </source>
</reference>
<dbReference type="InterPro" id="IPR001789">
    <property type="entry name" value="Sig_transdc_resp-reg_receiver"/>
</dbReference>
<keyword evidence="4" id="KW-0805">Transcription regulation</keyword>
<dbReference type="InterPro" id="IPR025662">
    <property type="entry name" value="Sigma_54_int_dom_ATP-bd_1"/>
</dbReference>
<dbReference type="SUPFAM" id="SSF52540">
    <property type="entry name" value="P-loop containing nucleoside triphosphate hydrolases"/>
    <property type="match status" value="1"/>
</dbReference>
<evidence type="ECO:0000256" key="8">
    <source>
        <dbReference type="PROSITE-ProRule" id="PRU00169"/>
    </source>
</evidence>
<dbReference type="Pfam" id="PF02954">
    <property type="entry name" value="HTH_8"/>
    <property type="match status" value="1"/>
</dbReference>
<keyword evidence="2" id="KW-0547">Nucleotide-binding</keyword>
<organism evidence="11 12">
    <name type="scientific">Thermanaeromonas toyohensis ToBE</name>
    <dbReference type="NCBI Taxonomy" id="698762"/>
    <lineage>
        <taxon>Bacteria</taxon>
        <taxon>Bacillati</taxon>
        <taxon>Bacillota</taxon>
        <taxon>Clostridia</taxon>
        <taxon>Neomoorellales</taxon>
        <taxon>Neomoorellaceae</taxon>
        <taxon>Thermanaeromonas</taxon>
    </lineage>
</organism>
<dbReference type="GO" id="GO:0043565">
    <property type="term" value="F:sequence-specific DNA binding"/>
    <property type="evidence" value="ECO:0007669"/>
    <property type="project" value="InterPro"/>
</dbReference>
<dbReference type="InterPro" id="IPR011006">
    <property type="entry name" value="CheY-like_superfamily"/>
</dbReference>
<feature type="domain" description="Response regulatory" evidence="10">
    <location>
        <begin position="6"/>
        <end position="120"/>
    </location>
</feature>
<dbReference type="PROSITE" id="PS00676">
    <property type="entry name" value="SIGMA54_INTERACT_2"/>
    <property type="match status" value="1"/>
</dbReference>
<evidence type="ECO:0000256" key="1">
    <source>
        <dbReference type="ARBA" id="ARBA00018672"/>
    </source>
</evidence>
<keyword evidence="5" id="KW-0238">DNA-binding</keyword>
<evidence type="ECO:0000256" key="5">
    <source>
        <dbReference type="ARBA" id="ARBA00023125"/>
    </source>
</evidence>
<dbReference type="InterPro" id="IPR025943">
    <property type="entry name" value="Sigma_54_int_dom_ATP-bd_2"/>
</dbReference>
<dbReference type="Gene3D" id="3.40.50.300">
    <property type="entry name" value="P-loop containing nucleotide triphosphate hydrolases"/>
    <property type="match status" value="1"/>
</dbReference>
<dbReference type="Gene3D" id="1.10.10.60">
    <property type="entry name" value="Homeodomain-like"/>
    <property type="match status" value="1"/>
</dbReference>
<dbReference type="RefSeq" id="WP_084666128.1">
    <property type="nucleotide sequence ID" value="NZ_LT838272.1"/>
</dbReference>
<keyword evidence="12" id="KW-1185">Reference proteome</keyword>
<dbReference type="InterPro" id="IPR002197">
    <property type="entry name" value="HTH_Fis"/>
</dbReference>
<dbReference type="InterPro" id="IPR025944">
    <property type="entry name" value="Sigma_54_int_dom_CS"/>
</dbReference>
<accession>A0A1W1VZE8</accession>
<keyword evidence="3" id="KW-0067">ATP-binding</keyword>
<name>A0A1W1VZE8_9FIRM</name>
<dbReference type="CDD" id="cd00009">
    <property type="entry name" value="AAA"/>
    <property type="match status" value="1"/>
</dbReference>
<dbReference type="GO" id="GO:0006355">
    <property type="term" value="P:regulation of DNA-templated transcription"/>
    <property type="evidence" value="ECO:0007669"/>
    <property type="project" value="InterPro"/>
</dbReference>
<evidence type="ECO:0000256" key="4">
    <source>
        <dbReference type="ARBA" id="ARBA00023015"/>
    </source>
</evidence>
<evidence type="ECO:0000256" key="6">
    <source>
        <dbReference type="ARBA" id="ARBA00023163"/>
    </source>
</evidence>
<dbReference type="Gene3D" id="1.10.8.60">
    <property type="match status" value="1"/>
</dbReference>
<feature type="domain" description="Sigma-54 factor interaction" evidence="9">
    <location>
        <begin position="144"/>
        <end position="371"/>
    </location>
</feature>
<dbReference type="SUPFAM" id="SSF46689">
    <property type="entry name" value="Homeodomain-like"/>
    <property type="match status" value="1"/>
</dbReference>
<evidence type="ECO:0000313" key="11">
    <source>
        <dbReference type="EMBL" id="SMB98735.1"/>
    </source>
</evidence>
<feature type="modified residue" description="4-aspartylphosphate" evidence="8">
    <location>
        <position position="55"/>
    </location>
</feature>
<dbReference type="InterPro" id="IPR058031">
    <property type="entry name" value="AAA_lid_NorR"/>
</dbReference>
<dbReference type="PANTHER" id="PTHR32071">
    <property type="entry name" value="TRANSCRIPTIONAL REGULATORY PROTEIN"/>
    <property type="match status" value="1"/>
</dbReference>
<dbReference type="PROSITE" id="PS50045">
    <property type="entry name" value="SIGMA54_INTERACT_4"/>
    <property type="match status" value="1"/>
</dbReference>
<gene>
    <name evidence="11" type="ORF">SAMN00808754_2522</name>
</gene>
<dbReference type="PRINTS" id="PR01590">
    <property type="entry name" value="HTHFIS"/>
</dbReference>
<evidence type="ECO:0000256" key="3">
    <source>
        <dbReference type="ARBA" id="ARBA00022840"/>
    </source>
</evidence>
<dbReference type="InterPro" id="IPR002078">
    <property type="entry name" value="Sigma_54_int"/>
</dbReference>
<dbReference type="Gene3D" id="3.40.50.2300">
    <property type="match status" value="1"/>
</dbReference>
<dbReference type="SMART" id="SM00382">
    <property type="entry name" value="AAA"/>
    <property type="match status" value="1"/>
</dbReference>
<dbReference type="OrthoDB" id="9803970at2"/>
<dbReference type="GO" id="GO:0005524">
    <property type="term" value="F:ATP binding"/>
    <property type="evidence" value="ECO:0007669"/>
    <property type="project" value="UniProtKB-KW"/>
</dbReference>
<dbReference type="Pfam" id="PF25601">
    <property type="entry name" value="AAA_lid_14"/>
    <property type="match status" value="1"/>
</dbReference>
<dbReference type="PROSITE" id="PS00675">
    <property type="entry name" value="SIGMA54_INTERACT_1"/>
    <property type="match status" value="1"/>
</dbReference>
<evidence type="ECO:0000256" key="2">
    <source>
        <dbReference type="ARBA" id="ARBA00022741"/>
    </source>
</evidence>
<dbReference type="PROSITE" id="PS50110">
    <property type="entry name" value="RESPONSE_REGULATORY"/>
    <property type="match status" value="1"/>
</dbReference>
<sequence>MKGQRAVLVVDDEKDFCDFLVERLKRRGYQAVGLTRGKQAVDELKVRTFDVAIFDLKMPDLNGLELLRKARELQPDLQVLILTGYGTIETAVEAMKLGAYDYLTKPCNLKELEIVLEKALEKKYILTRNAGLIRALWPEEGGVIVGQSPAIRQVLELIQKVAPSEVPVLIQGETGTGKELVARNLHAWSRRAGQPFIPVNSGALPRELLESELFGHVKGAFTGALTDKPGLVEAAEGGTLFLDEVGEMDQALQVKLLRFLETGEFRRVGDNRLRSVDVRVVAATNRCIEKEVREGRFREDLYYRLNVITIHLPPLRERKEDIPCLVQYFLRRFSPHKEPPPVSKEAMEALLAYDYPGNVRELANLIERGLLLAGEGPIKPEHLFYGWNTSCTRGDQRLRTLEEVEKEHILQVLRATGGNKTRAAQILGISLRNLYRKIAEYGLGN</sequence>
<dbReference type="EMBL" id="LT838272">
    <property type="protein sequence ID" value="SMB98735.1"/>
    <property type="molecule type" value="Genomic_DNA"/>
</dbReference>
<dbReference type="InterPro" id="IPR009057">
    <property type="entry name" value="Homeodomain-like_sf"/>
</dbReference>
<dbReference type="InterPro" id="IPR003593">
    <property type="entry name" value="AAA+_ATPase"/>
</dbReference>
<dbReference type="PROSITE" id="PS00688">
    <property type="entry name" value="SIGMA54_INTERACT_3"/>
    <property type="match status" value="1"/>
</dbReference>
<proteinExistence type="predicted"/>
<dbReference type="SMART" id="SM00448">
    <property type="entry name" value="REC"/>
    <property type="match status" value="1"/>
</dbReference>
<dbReference type="PANTHER" id="PTHR32071:SF119">
    <property type="entry name" value="SIGMA L-DEPENDENT TRANSCRIPTIONAL REGULATOR YPLP-RELATED"/>
    <property type="match status" value="1"/>
</dbReference>